<reference evidence="4 5" key="1">
    <citation type="submission" date="2023-05" db="EMBL/GenBank/DDBJ databases">
        <title>The complete genome of Acinetobacter sp. nov KCTC 92772.</title>
        <authorList>
            <person name="Zhou G."/>
        </authorList>
    </citation>
    <scope>NUCLEOTIDE SEQUENCE [LARGE SCALE GENOMIC DNA]</scope>
    <source>
        <strain evidence="4 5">KCTC 92772</strain>
    </source>
</reference>
<evidence type="ECO:0000313" key="5">
    <source>
        <dbReference type="Proteomes" id="UP001229836"/>
    </source>
</evidence>
<name>A0ABY8S5E5_9GAMM</name>
<dbReference type="Proteomes" id="UP001229836">
    <property type="component" value="Chromosome"/>
</dbReference>
<sequence length="149" mass="16726">MRIREASYQDIPILIKMGASFINESPTFKQRGFNPDKAAQHFKWLLDGNGVIFIAVQDGQIVGGFAGGITTDWQSDHKLAFDYVMYVMPKHREDGVARELVKTFILWAKEMGADRINCGTATMVNTKQCVALYESLGFTPVGLFLEMEL</sequence>
<evidence type="ECO:0000256" key="1">
    <source>
        <dbReference type="ARBA" id="ARBA00022679"/>
    </source>
</evidence>
<dbReference type="InterPro" id="IPR000182">
    <property type="entry name" value="GNAT_dom"/>
</dbReference>
<dbReference type="RefSeq" id="WP_283268559.1">
    <property type="nucleotide sequence ID" value="NZ_CP125669.1"/>
</dbReference>
<proteinExistence type="predicted"/>
<accession>A0ABY8S5E5</accession>
<keyword evidence="5" id="KW-1185">Reference proteome</keyword>
<keyword evidence="2" id="KW-0012">Acyltransferase</keyword>
<dbReference type="EMBL" id="CP125669">
    <property type="protein sequence ID" value="WHP06932.1"/>
    <property type="molecule type" value="Genomic_DNA"/>
</dbReference>
<keyword evidence="1" id="KW-0808">Transferase</keyword>
<dbReference type="PANTHER" id="PTHR43072">
    <property type="entry name" value="N-ACETYLTRANSFERASE"/>
    <property type="match status" value="1"/>
</dbReference>
<dbReference type="InterPro" id="IPR016181">
    <property type="entry name" value="Acyl_CoA_acyltransferase"/>
</dbReference>
<dbReference type="SUPFAM" id="SSF55729">
    <property type="entry name" value="Acyl-CoA N-acyltransferases (Nat)"/>
    <property type="match status" value="1"/>
</dbReference>
<dbReference type="Pfam" id="PF00583">
    <property type="entry name" value="Acetyltransf_1"/>
    <property type="match status" value="1"/>
</dbReference>
<protein>
    <submittedName>
        <fullName evidence="4">GNAT family N-acetyltransferase</fullName>
    </submittedName>
</protein>
<evidence type="ECO:0000259" key="3">
    <source>
        <dbReference type="PROSITE" id="PS51186"/>
    </source>
</evidence>
<dbReference type="CDD" id="cd04301">
    <property type="entry name" value="NAT_SF"/>
    <property type="match status" value="1"/>
</dbReference>
<gene>
    <name evidence="4" type="ORF">QLH32_05550</name>
</gene>
<feature type="domain" description="N-acetyltransferase" evidence="3">
    <location>
        <begin position="1"/>
        <end position="149"/>
    </location>
</feature>
<organism evidence="4 5">
    <name type="scientific">Acinetobacter corruptisaponis</name>
    <dbReference type="NCBI Taxonomy" id="3045147"/>
    <lineage>
        <taxon>Bacteria</taxon>
        <taxon>Pseudomonadati</taxon>
        <taxon>Pseudomonadota</taxon>
        <taxon>Gammaproteobacteria</taxon>
        <taxon>Moraxellales</taxon>
        <taxon>Moraxellaceae</taxon>
        <taxon>Acinetobacter</taxon>
    </lineage>
</organism>
<dbReference type="PROSITE" id="PS51186">
    <property type="entry name" value="GNAT"/>
    <property type="match status" value="1"/>
</dbReference>
<dbReference type="Gene3D" id="3.40.630.30">
    <property type="match status" value="1"/>
</dbReference>
<evidence type="ECO:0000313" key="4">
    <source>
        <dbReference type="EMBL" id="WHP06932.1"/>
    </source>
</evidence>
<evidence type="ECO:0000256" key="2">
    <source>
        <dbReference type="ARBA" id="ARBA00023315"/>
    </source>
</evidence>
<dbReference type="PANTHER" id="PTHR43072:SF23">
    <property type="entry name" value="UPF0039 PROTEIN C11D3.02C"/>
    <property type="match status" value="1"/>
</dbReference>